<dbReference type="GO" id="GO:0017119">
    <property type="term" value="C:Golgi transport complex"/>
    <property type="evidence" value="ECO:0007669"/>
    <property type="project" value="InterPro"/>
</dbReference>
<comment type="similarity">
    <text evidence="2">Belongs to the COG8 family.</text>
</comment>
<evidence type="ECO:0000313" key="10">
    <source>
        <dbReference type="Proteomes" id="UP000271098"/>
    </source>
</evidence>
<dbReference type="EMBL" id="UYRT01091638">
    <property type="protein sequence ID" value="VDN37296.1"/>
    <property type="molecule type" value="Genomic_DNA"/>
</dbReference>
<reference evidence="9 10" key="2">
    <citation type="submission" date="2018-11" db="EMBL/GenBank/DDBJ databases">
        <authorList>
            <consortium name="Pathogen Informatics"/>
        </authorList>
    </citation>
    <scope>NUCLEOTIDE SEQUENCE [LARGE SCALE GENOMIC DNA]</scope>
</reference>
<dbReference type="PANTHER" id="PTHR21311:SF0">
    <property type="entry name" value="CONSERVED OLIGOMERIC GOLGI COMPLEX SUBUNIT 8"/>
    <property type="match status" value="1"/>
</dbReference>
<reference evidence="11" key="1">
    <citation type="submission" date="2016-06" db="UniProtKB">
        <authorList>
            <consortium name="WormBaseParasite"/>
        </authorList>
    </citation>
    <scope>IDENTIFICATION</scope>
</reference>
<dbReference type="OrthoDB" id="1661054at2759"/>
<dbReference type="Pfam" id="PF04124">
    <property type="entry name" value="Dor1"/>
    <property type="match status" value="1"/>
</dbReference>
<evidence type="ECO:0000256" key="5">
    <source>
        <dbReference type="ARBA" id="ARBA00022927"/>
    </source>
</evidence>
<evidence type="ECO:0000256" key="4">
    <source>
        <dbReference type="ARBA" id="ARBA00022448"/>
    </source>
</evidence>
<keyword evidence="6" id="KW-0333">Golgi apparatus</keyword>
<dbReference type="WBParaSite" id="GPUH_0002103301-mRNA-1">
    <property type="protein sequence ID" value="GPUH_0002103301-mRNA-1"/>
    <property type="gene ID" value="GPUH_0002103301"/>
</dbReference>
<protein>
    <recommendedName>
        <fullName evidence="3">Conserved oligomeric Golgi complex subunit 8</fullName>
    </recommendedName>
    <alternativeName>
        <fullName evidence="8">Component of oligomeric Golgi complex 8</fullName>
    </alternativeName>
</protein>
<evidence type="ECO:0000256" key="8">
    <source>
        <dbReference type="ARBA" id="ARBA00031347"/>
    </source>
</evidence>
<comment type="subcellular location">
    <subcellularLocation>
        <location evidence="1">Golgi apparatus membrane</location>
        <topology evidence="1">Peripheral membrane protein</topology>
    </subcellularLocation>
</comment>
<evidence type="ECO:0000256" key="3">
    <source>
        <dbReference type="ARBA" id="ARBA00020983"/>
    </source>
</evidence>
<keyword evidence="7" id="KW-0472">Membrane</keyword>
<dbReference type="GO" id="GO:0000139">
    <property type="term" value="C:Golgi membrane"/>
    <property type="evidence" value="ECO:0007669"/>
    <property type="project" value="UniProtKB-SubCell"/>
</dbReference>
<keyword evidence="10" id="KW-1185">Reference proteome</keyword>
<dbReference type="GO" id="GO:0015031">
    <property type="term" value="P:protein transport"/>
    <property type="evidence" value="ECO:0007669"/>
    <property type="project" value="UniProtKB-KW"/>
</dbReference>
<proteinExistence type="inferred from homology"/>
<evidence type="ECO:0000256" key="2">
    <source>
        <dbReference type="ARBA" id="ARBA00006419"/>
    </source>
</evidence>
<organism evidence="11">
    <name type="scientific">Gongylonema pulchrum</name>
    <dbReference type="NCBI Taxonomy" id="637853"/>
    <lineage>
        <taxon>Eukaryota</taxon>
        <taxon>Metazoa</taxon>
        <taxon>Ecdysozoa</taxon>
        <taxon>Nematoda</taxon>
        <taxon>Chromadorea</taxon>
        <taxon>Rhabditida</taxon>
        <taxon>Spirurina</taxon>
        <taxon>Spiruromorpha</taxon>
        <taxon>Spiruroidea</taxon>
        <taxon>Gongylonematidae</taxon>
        <taxon>Gongylonema</taxon>
    </lineage>
</organism>
<dbReference type="GO" id="GO:0006891">
    <property type="term" value="P:intra-Golgi vesicle-mediated transport"/>
    <property type="evidence" value="ECO:0007669"/>
    <property type="project" value="TreeGrafter"/>
</dbReference>
<keyword evidence="4" id="KW-0813">Transport</keyword>
<dbReference type="AlphaFoldDB" id="A0A183EJ67"/>
<keyword evidence="5" id="KW-0653">Protein transport</keyword>
<dbReference type="InterPro" id="IPR007255">
    <property type="entry name" value="COG8"/>
</dbReference>
<dbReference type="Proteomes" id="UP000271098">
    <property type="component" value="Unassembled WGS sequence"/>
</dbReference>
<sequence length="151" mass="16860">MLDDDLRTLSATQLQHEKQSTAVQLLHVQQEISDLAYGNYRIYADAGSTTEQCRALFGEASGMVEDIEKEIDAIRKSAKEFGARSSEISQELQCLKLAENKGSQLWDILSLPTRMDVCIRAGYYDLAYSLTNYGAQLQTYGLTKNPVIKVS</sequence>
<evidence type="ECO:0000256" key="6">
    <source>
        <dbReference type="ARBA" id="ARBA00023034"/>
    </source>
</evidence>
<evidence type="ECO:0000256" key="7">
    <source>
        <dbReference type="ARBA" id="ARBA00023136"/>
    </source>
</evidence>
<accession>A0A183EJ67</accession>
<name>A0A183EJ67_9BILA</name>
<dbReference type="PANTHER" id="PTHR21311">
    <property type="entry name" value="CONSERVED OLIGOMERIC GOLGI COMPLEX COMPONENT 8"/>
    <property type="match status" value="1"/>
</dbReference>
<gene>
    <name evidence="9" type="ORF">GPUH_LOCUS21007</name>
</gene>
<evidence type="ECO:0000256" key="1">
    <source>
        <dbReference type="ARBA" id="ARBA00004395"/>
    </source>
</evidence>
<evidence type="ECO:0000313" key="11">
    <source>
        <dbReference type="WBParaSite" id="GPUH_0002103301-mRNA-1"/>
    </source>
</evidence>
<evidence type="ECO:0000313" key="9">
    <source>
        <dbReference type="EMBL" id="VDN37296.1"/>
    </source>
</evidence>